<dbReference type="WBParaSite" id="SBAD_0001250201-mRNA-1">
    <property type="protein sequence ID" value="SBAD_0001250201-mRNA-1"/>
    <property type="gene ID" value="SBAD_0001250201"/>
</dbReference>
<dbReference type="Proteomes" id="UP000270296">
    <property type="component" value="Unassembled WGS sequence"/>
</dbReference>
<gene>
    <name evidence="2" type="ORF">SBAD_LOCUS12097</name>
</gene>
<dbReference type="EMBL" id="UZAM01016971">
    <property type="protein sequence ID" value="VDP45389.1"/>
    <property type="molecule type" value="Genomic_DNA"/>
</dbReference>
<dbReference type="GO" id="GO:0071782">
    <property type="term" value="C:endoplasmic reticulum tubular network"/>
    <property type="evidence" value="ECO:0007669"/>
    <property type="project" value="TreeGrafter"/>
</dbReference>
<keyword evidence="1" id="KW-1133">Transmembrane helix</keyword>
<sequence length="242" mass="28358">MKMVSIFLSRLVILIFGALFPAYHSYKVVKGRRLRDYVRWTMYWIVFALFLWIETLTDVLLFWLPFYYELKIVFVIWLLSPYTRGATILYKTFIHPTLTLHEEAIDDWLDRAFKNSLSTAMDIGKKALLYSRTITTSAFLKVQEQLLNQLRHFYALNEKLLSESDRGLFTDSESPSKAAKLRAMFPQESQGAAATERIWQGFYTNDGSIIENEFPKDFQKLLVEDKQRWPNYKMGAIGCSVE</sequence>
<accession>A0A183J899</accession>
<dbReference type="PANTHER" id="PTHR12300">
    <property type="entry name" value="HVA22-LIKE PROTEINS"/>
    <property type="match status" value="1"/>
</dbReference>
<evidence type="ECO:0000256" key="1">
    <source>
        <dbReference type="RuleBase" id="RU362006"/>
    </source>
</evidence>
<protein>
    <recommendedName>
        <fullName evidence="1">Receptor expression-enhancing protein</fullName>
    </recommendedName>
</protein>
<evidence type="ECO:0000313" key="3">
    <source>
        <dbReference type="Proteomes" id="UP000270296"/>
    </source>
</evidence>
<name>A0A183J899_9BILA</name>
<comment type="subcellular location">
    <subcellularLocation>
        <location evidence="1">Membrane</location>
        <topology evidence="1">Multi-pass membrane protein</topology>
    </subcellularLocation>
</comment>
<keyword evidence="3" id="KW-1185">Reference proteome</keyword>
<evidence type="ECO:0000313" key="2">
    <source>
        <dbReference type="EMBL" id="VDP45389.1"/>
    </source>
</evidence>
<dbReference type="GO" id="GO:0005789">
    <property type="term" value="C:endoplasmic reticulum membrane"/>
    <property type="evidence" value="ECO:0007669"/>
    <property type="project" value="TreeGrafter"/>
</dbReference>
<dbReference type="GO" id="GO:0071786">
    <property type="term" value="P:endoplasmic reticulum tubular network organization"/>
    <property type="evidence" value="ECO:0007669"/>
    <property type="project" value="TreeGrafter"/>
</dbReference>
<dbReference type="AlphaFoldDB" id="A0A183J899"/>
<dbReference type="InterPro" id="IPR004345">
    <property type="entry name" value="TB2_DP1_HVA22"/>
</dbReference>
<reference evidence="2 3" key="2">
    <citation type="submission" date="2018-11" db="EMBL/GenBank/DDBJ databases">
        <authorList>
            <consortium name="Pathogen Informatics"/>
        </authorList>
    </citation>
    <scope>NUCLEOTIDE SEQUENCE [LARGE SCALE GENOMIC DNA]</scope>
</reference>
<dbReference type="OrthoDB" id="10009287at2759"/>
<keyword evidence="1" id="KW-0812">Transmembrane</keyword>
<dbReference type="Pfam" id="PF03134">
    <property type="entry name" value="TB2_DP1_HVA22"/>
    <property type="match status" value="1"/>
</dbReference>
<feature type="transmembrane region" description="Helical" evidence="1">
    <location>
        <begin position="6"/>
        <end position="25"/>
    </location>
</feature>
<evidence type="ECO:0000313" key="4">
    <source>
        <dbReference type="WBParaSite" id="SBAD_0001250201-mRNA-1"/>
    </source>
</evidence>
<comment type="similarity">
    <text evidence="1">Belongs to the DP1 family.</text>
</comment>
<reference evidence="4" key="1">
    <citation type="submission" date="2016-06" db="UniProtKB">
        <authorList>
            <consortium name="WormBaseParasite"/>
        </authorList>
    </citation>
    <scope>IDENTIFICATION</scope>
</reference>
<proteinExistence type="inferred from homology"/>
<keyword evidence="1" id="KW-0472">Membrane</keyword>
<dbReference type="GO" id="GO:0005881">
    <property type="term" value="C:cytoplasmic microtubule"/>
    <property type="evidence" value="ECO:0007669"/>
    <property type="project" value="TreeGrafter"/>
</dbReference>
<comment type="caution">
    <text evidence="1">Lacks conserved residue(s) required for the propagation of feature annotation.</text>
</comment>
<dbReference type="GO" id="GO:0008017">
    <property type="term" value="F:microtubule binding"/>
    <property type="evidence" value="ECO:0007669"/>
    <property type="project" value="TreeGrafter"/>
</dbReference>
<organism evidence="4">
    <name type="scientific">Soboliphyme baturini</name>
    <dbReference type="NCBI Taxonomy" id="241478"/>
    <lineage>
        <taxon>Eukaryota</taxon>
        <taxon>Metazoa</taxon>
        <taxon>Ecdysozoa</taxon>
        <taxon>Nematoda</taxon>
        <taxon>Enoplea</taxon>
        <taxon>Dorylaimia</taxon>
        <taxon>Dioctophymatida</taxon>
        <taxon>Dioctophymatoidea</taxon>
        <taxon>Soboliphymatidae</taxon>
        <taxon>Soboliphyme</taxon>
    </lineage>
</organism>
<dbReference type="PANTHER" id="PTHR12300:SF117">
    <property type="entry name" value="LP05237P-RELATED"/>
    <property type="match status" value="1"/>
</dbReference>